<evidence type="ECO:0000313" key="1">
    <source>
        <dbReference type="EMBL" id="BAC08715.1"/>
    </source>
</evidence>
<organism evidence="1 2">
    <name type="scientific">Thermosynechococcus vestitus (strain NIES-2133 / IAM M-273 / BP-1)</name>
    <dbReference type="NCBI Taxonomy" id="197221"/>
    <lineage>
        <taxon>Bacteria</taxon>
        <taxon>Bacillati</taxon>
        <taxon>Cyanobacteriota</taxon>
        <taxon>Cyanophyceae</taxon>
        <taxon>Acaryochloridales</taxon>
        <taxon>Thermosynechococcaceae</taxon>
        <taxon>Thermosynechococcus</taxon>
    </lineage>
</organism>
<dbReference type="AlphaFoldDB" id="Q8DJQ9"/>
<dbReference type="EnsemblBacteria" id="BAC08715">
    <property type="protein sequence ID" value="BAC08715"/>
    <property type="gene ID" value="BAC08715"/>
</dbReference>
<accession>Q8DJQ9</accession>
<evidence type="ECO:0000313" key="2">
    <source>
        <dbReference type="Proteomes" id="UP000000440"/>
    </source>
</evidence>
<gene>
    <name evidence="1" type="ordered locus">tlr1163</name>
</gene>
<name>Q8DJQ9_THEVB</name>
<dbReference type="Proteomes" id="UP000000440">
    <property type="component" value="Chromosome"/>
</dbReference>
<reference evidence="1 2" key="1">
    <citation type="journal article" date="2002" name="DNA Res.">
        <title>Complete genome structure of the thermophilic cyanobacterium Thermosynechococcus elongatus BP-1.</title>
        <authorList>
            <person name="Nakamura Y."/>
            <person name="Kaneko T."/>
            <person name="Sato S."/>
            <person name="Ikeuchi M."/>
            <person name="Katoh H."/>
            <person name="Sasamoto S."/>
            <person name="Watanabe A."/>
            <person name="Iriguchi M."/>
            <person name="Kawashima K."/>
            <person name="Kimura T."/>
            <person name="Kishida Y."/>
            <person name="Kiyokawa C."/>
            <person name="Kohara M."/>
            <person name="Matsumoto M."/>
            <person name="Matsuno A."/>
            <person name="Nakazaki N."/>
            <person name="Shimpo S."/>
            <person name="Sugimoto M."/>
            <person name="Takeuchi C."/>
            <person name="Yamada M."/>
            <person name="Tabata S."/>
        </authorList>
    </citation>
    <scope>NUCLEOTIDE SEQUENCE [LARGE SCALE GENOMIC DNA]</scope>
    <source>
        <strain evidence="2">IAM M-273 / NIES-2133 / BP-1</strain>
    </source>
</reference>
<dbReference type="EMBL" id="BA000039">
    <property type="protein sequence ID" value="BAC08715.1"/>
    <property type="molecule type" value="Genomic_DNA"/>
</dbReference>
<dbReference type="RefSeq" id="WP_011057005.1">
    <property type="nucleotide sequence ID" value="NC_004113.1"/>
</dbReference>
<keyword evidence="2" id="KW-1185">Reference proteome</keyword>
<proteinExistence type="predicted"/>
<dbReference type="KEGG" id="tel:tlr1163"/>
<dbReference type="STRING" id="197221.gene:10747758"/>
<sequence>MANTPSRFPLTLVESPRSATAPVHLDSPVMTQLRRSLLFIADGTAVENGQLHTMIALELGYALASKRRNQILVIQQEHPSQRAPLPIEVPSRQRFVYDTPQTLNANLATVLQRLLEPFELFRGESLR</sequence>
<protein>
    <submittedName>
        <fullName evidence="1">Tlr1163 protein</fullName>
    </submittedName>
</protein>